<dbReference type="Gene3D" id="3.20.20.70">
    <property type="entry name" value="Aldolase class I"/>
    <property type="match status" value="1"/>
</dbReference>
<dbReference type="PROSITE" id="PS50991">
    <property type="entry name" value="PYR_CT"/>
    <property type="match status" value="1"/>
</dbReference>
<evidence type="ECO:0000313" key="10">
    <source>
        <dbReference type="EMBL" id="PXX07893.1"/>
    </source>
</evidence>
<dbReference type="RefSeq" id="WP_110329247.1">
    <property type="nucleotide sequence ID" value="NZ_JACHWC010000032.1"/>
</dbReference>
<evidence type="ECO:0000313" key="11">
    <source>
        <dbReference type="Proteomes" id="UP000247515"/>
    </source>
</evidence>
<organism evidence="10 11">
    <name type="scientific">Paraburkholderia tropica</name>
    <dbReference type="NCBI Taxonomy" id="92647"/>
    <lineage>
        <taxon>Bacteria</taxon>
        <taxon>Pseudomonadati</taxon>
        <taxon>Pseudomonadota</taxon>
        <taxon>Betaproteobacteria</taxon>
        <taxon>Burkholderiales</taxon>
        <taxon>Burkholderiaceae</taxon>
        <taxon>Paraburkholderia</taxon>
    </lineage>
</organism>
<proteinExistence type="inferred from homology"/>
<dbReference type="EMBL" id="QJJV01000028">
    <property type="protein sequence ID" value="PXX07893.1"/>
    <property type="molecule type" value="Genomic_DNA"/>
</dbReference>
<dbReference type="NCBIfam" id="TIGR02660">
    <property type="entry name" value="nifV_homocitr"/>
    <property type="match status" value="1"/>
</dbReference>
<dbReference type="Gene3D" id="1.10.238.260">
    <property type="match status" value="1"/>
</dbReference>
<evidence type="ECO:0000256" key="5">
    <source>
        <dbReference type="ARBA" id="ARBA00022679"/>
    </source>
</evidence>
<dbReference type="InterPro" id="IPR013785">
    <property type="entry name" value="Aldolase_TIM"/>
</dbReference>
<dbReference type="InterPro" id="IPR013477">
    <property type="entry name" value="NifV/FrbC"/>
</dbReference>
<dbReference type="InterPro" id="IPR054691">
    <property type="entry name" value="LeuA/HCS_post-cat"/>
</dbReference>
<evidence type="ECO:0000259" key="9">
    <source>
        <dbReference type="PROSITE" id="PS50991"/>
    </source>
</evidence>
<keyword evidence="8" id="KW-0535">Nitrogen fixation</keyword>
<dbReference type="PROSITE" id="PS00816">
    <property type="entry name" value="AIPM_HOMOCIT_SYNTH_2"/>
    <property type="match status" value="1"/>
</dbReference>
<reference evidence="10 11" key="1">
    <citation type="submission" date="2018-05" db="EMBL/GenBank/DDBJ databases">
        <title>Genomic Encyclopedia of Type Strains, Phase IV (KMG-V): Genome sequencing to study the core and pangenomes of soil and plant-associated prokaryotes.</title>
        <authorList>
            <person name="Whitman W."/>
        </authorList>
    </citation>
    <scope>NUCLEOTIDE SEQUENCE [LARGE SCALE GENOMIC DNA]</scope>
    <source>
        <strain evidence="10 11">SIr-6563</strain>
    </source>
</reference>
<dbReference type="InterPro" id="IPR002034">
    <property type="entry name" value="AIPM/Hcit_synth_CS"/>
</dbReference>
<name>A0ABX5MEN0_9BURK</name>
<accession>A0ABX5MEN0</accession>
<evidence type="ECO:0000256" key="6">
    <source>
        <dbReference type="ARBA" id="ARBA00048019"/>
    </source>
</evidence>
<comment type="function">
    <text evidence="1 8">This protein is a Fe-Mo-cofactor biosynthetic component.</text>
</comment>
<dbReference type="PROSITE" id="PS00815">
    <property type="entry name" value="AIPM_HOMOCIT_SYNTH_1"/>
    <property type="match status" value="1"/>
</dbReference>
<gene>
    <name evidence="10" type="ORF">C7400_12844</name>
</gene>
<evidence type="ECO:0000256" key="8">
    <source>
        <dbReference type="RuleBase" id="RU367143"/>
    </source>
</evidence>
<evidence type="ECO:0000256" key="3">
    <source>
        <dbReference type="ARBA" id="ARBA00012974"/>
    </source>
</evidence>
<keyword evidence="5 7" id="KW-0808">Transferase</keyword>
<dbReference type="Proteomes" id="UP000247515">
    <property type="component" value="Unassembled WGS sequence"/>
</dbReference>
<comment type="caution">
    <text evidence="10">The sequence shown here is derived from an EMBL/GenBank/DDBJ whole genome shotgun (WGS) entry which is preliminary data.</text>
</comment>
<dbReference type="PANTHER" id="PTHR42880:SF1">
    <property type="entry name" value="ISOPROPYLMALATE_HOMOCITRATE_CITRAMALATE SYNTHASE FAMILY PROTEIN"/>
    <property type="match status" value="1"/>
</dbReference>
<comment type="similarity">
    <text evidence="2 7">Belongs to the alpha-IPM synthase/homocitrate synthase family.</text>
</comment>
<keyword evidence="11" id="KW-1185">Reference proteome</keyword>
<dbReference type="EC" id="2.3.3.14" evidence="3 8"/>
<feature type="domain" description="Pyruvate carboxyltransferase" evidence="9">
    <location>
        <begin position="4"/>
        <end position="255"/>
    </location>
</feature>
<comment type="catalytic activity">
    <reaction evidence="6 8">
        <text>acetyl-CoA + 2-oxoglutarate + H2O = (2R)-homocitrate + CoA + H(+)</text>
        <dbReference type="Rhea" id="RHEA:12929"/>
        <dbReference type="ChEBI" id="CHEBI:15377"/>
        <dbReference type="ChEBI" id="CHEBI:15378"/>
        <dbReference type="ChEBI" id="CHEBI:16810"/>
        <dbReference type="ChEBI" id="CHEBI:57287"/>
        <dbReference type="ChEBI" id="CHEBI:57288"/>
        <dbReference type="ChEBI" id="CHEBI:58884"/>
        <dbReference type="EC" id="2.3.3.14"/>
    </reaction>
</comment>
<evidence type="ECO:0000256" key="2">
    <source>
        <dbReference type="ARBA" id="ARBA00006154"/>
    </source>
</evidence>
<dbReference type="SUPFAM" id="SSF51569">
    <property type="entry name" value="Aldolase"/>
    <property type="match status" value="1"/>
</dbReference>
<sequence>MSVPIINDTTLRDGEQTAGVAFTLEEKCAIATALSKAGVAELEIGIPAMGEDEIAGIRAIVDLNLDAGLMVWGRLTDGDLAAALRCNPDIVHLSIPVSDIHLQYKLRQPRNWVFGQIARVIAAAAKSDRKISLGMEDASRADPAFLADVARCAQQHGAQRVRFADTLGVLDPFSTYDAIARLRDAVDIEIEIHAHDDLGLATANTLAALRAGATHANTTVNGLGERAGNAALEEIVMGARHLLGRDTGVDTTALLGISRLVESASGRTVSFNKSIVGSAVFTHESGIHTDGIAKHPATYESFDPAELGRQRSVVLGKHSGSQSVRQAYGALGVNVAERILPTLLARIRQYATQYKQAPSASDLYRFLTEASETFGEVS</sequence>
<dbReference type="Pfam" id="PF22617">
    <property type="entry name" value="HCS_D2"/>
    <property type="match status" value="1"/>
</dbReference>
<evidence type="ECO:0000256" key="7">
    <source>
        <dbReference type="RuleBase" id="RU003523"/>
    </source>
</evidence>
<dbReference type="Pfam" id="PF00682">
    <property type="entry name" value="HMGL-like"/>
    <property type="match status" value="1"/>
</dbReference>
<evidence type="ECO:0000256" key="1">
    <source>
        <dbReference type="ARBA" id="ARBA00003050"/>
    </source>
</evidence>
<protein>
    <recommendedName>
        <fullName evidence="4 8">Homocitrate synthase</fullName>
        <ecNumber evidence="3 8">2.3.3.14</ecNumber>
    </recommendedName>
</protein>
<dbReference type="PANTHER" id="PTHR42880">
    <property type="entry name" value="HOMOCITRATE SYNTHASE"/>
    <property type="match status" value="1"/>
</dbReference>
<dbReference type="CDD" id="cd07939">
    <property type="entry name" value="DRE_TIM_NifV"/>
    <property type="match status" value="1"/>
</dbReference>
<evidence type="ECO:0000256" key="4">
    <source>
        <dbReference type="ARBA" id="ARBA00020735"/>
    </source>
</evidence>
<dbReference type="InterPro" id="IPR000891">
    <property type="entry name" value="PYR_CT"/>
</dbReference>